<protein>
    <submittedName>
        <fullName evidence="4 5">Uncharacterized protein LOC106729410</fullName>
    </submittedName>
</protein>
<dbReference type="RefSeq" id="XP_032336360.1">
    <property type="nucleotide sequence ID" value="XM_032480469.1"/>
</dbReference>
<dbReference type="Proteomes" id="UP000694856">
    <property type="component" value="Chromosome 5"/>
</dbReference>
<feature type="transmembrane region" description="Helical" evidence="2">
    <location>
        <begin position="284"/>
        <end position="307"/>
    </location>
</feature>
<evidence type="ECO:0000313" key="5">
    <source>
        <dbReference type="RefSeq" id="XP_032336361.1"/>
    </source>
</evidence>
<dbReference type="RefSeq" id="XP_032336363.1">
    <property type="nucleotide sequence ID" value="XM_032480472.1"/>
</dbReference>
<evidence type="ECO:0000256" key="1">
    <source>
        <dbReference type="SAM" id="MobiDB-lite"/>
    </source>
</evidence>
<evidence type="ECO:0000313" key="3">
    <source>
        <dbReference type="Proteomes" id="UP000694856"/>
    </source>
</evidence>
<name>A0A8B8T314_CAMFR</name>
<dbReference type="GeneID" id="106729410"/>
<dbReference type="RefSeq" id="XP_032336362.1">
    <property type="nucleotide sequence ID" value="XM_032480471.1"/>
</dbReference>
<keyword evidence="3" id="KW-1185">Reference proteome</keyword>
<dbReference type="KEGG" id="cfr:106729410"/>
<feature type="region of interest" description="Disordered" evidence="1">
    <location>
        <begin position="135"/>
        <end position="168"/>
    </location>
</feature>
<accession>A0A8B8T314</accession>
<evidence type="ECO:0000256" key="2">
    <source>
        <dbReference type="SAM" id="Phobius"/>
    </source>
</evidence>
<feature type="compositionally biased region" description="Basic and acidic residues" evidence="1">
    <location>
        <begin position="135"/>
        <end position="160"/>
    </location>
</feature>
<reference evidence="4 5" key="1">
    <citation type="submission" date="2025-04" db="UniProtKB">
        <authorList>
            <consortium name="RefSeq"/>
        </authorList>
    </citation>
    <scope>IDENTIFICATION</scope>
    <source>
        <tissue evidence="4 5">Ear skin</tissue>
    </source>
</reference>
<evidence type="ECO:0000313" key="7">
    <source>
        <dbReference type="RefSeq" id="XP_032336363.1"/>
    </source>
</evidence>
<organism evidence="3 6">
    <name type="scientific">Camelus ferus</name>
    <name type="common">Wild bactrian camel</name>
    <name type="synonym">Camelus bactrianus ferus</name>
    <dbReference type="NCBI Taxonomy" id="419612"/>
    <lineage>
        <taxon>Eukaryota</taxon>
        <taxon>Metazoa</taxon>
        <taxon>Chordata</taxon>
        <taxon>Craniata</taxon>
        <taxon>Vertebrata</taxon>
        <taxon>Euteleostomi</taxon>
        <taxon>Mammalia</taxon>
        <taxon>Eutheria</taxon>
        <taxon>Laurasiatheria</taxon>
        <taxon>Artiodactyla</taxon>
        <taxon>Tylopoda</taxon>
        <taxon>Camelidae</taxon>
        <taxon>Camelus</taxon>
    </lineage>
</organism>
<gene>
    <name evidence="4 5 6 7" type="primary">LOC106729410</name>
</gene>
<keyword evidence="2" id="KW-1133">Transmembrane helix</keyword>
<dbReference type="RefSeq" id="XP_032336361.1">
    <property type="nucleotide sequence ID" value="XM_032480470.1"/>
</dbReference>
<keyword evidence="2" id="KW-0472">Membrane</keyword>
<evidence type="ECO:0000313" key="6">
    <source>
        <dbReference type="RefSeq" id="XP_032336362.1"/>
    </source>
</evidence>
<sequence>MGLSCVLKELRCLPSHCGFTWSSTAHSSSFSPFVYDKHARLFWCWELISCTLKNSSWRRSARMLTHMPEQILHLLTVQCDRHLLAKGETSSLLLSLLQVVIPQKNHRKVTTAPGNKVGGKKHLAPMFAEKLIPPRREGATGAKLPRDRRSAKLEGGHEERCEDSDENEAEPPVTFRLFVGNLNFNKTVAELKTDLSEFFAKNDVAVDGVRVGLSRASTPQFLASHRPPQHRLSHLEAALLTCPVVMFMTHSLATNSPSRESQLKGHFLRSEAFSLTPQTVQSSLLHVFISLFIYSSFLALTTVCNYVTVY</sequence>
<keyword evidence="2" id="KW-0812">Transmembrane</keyword>
<proteinExistence type="predicted"/>
<dbReference type="AlphaFoldDB" id="A0A8B8T314"/>
<evidence type="ECO:0000313" key="4">
    <source>
        <dbReference type="RefSeq" id="XP_032336360.1"/>
    </source>
</evidence>